<feature type="transmembrane region" description="Helical" evidence="12">
    <location>
        <begin position="33"/>
        <end position="56"/>
    </location>
</feature>
<feature type="transmembrane region" description="Helical" evidence="12">
    <location>
        <begin position="68"/>
        <end position="86"/>
    </location>
</feature>
<organism evidence="13 14">
    <name type="scientific">Spongiibacter nanhainus</name>
    <dbReference type="NCBI Taxonomy" id="2794344"/>
    <lineage>
        <taxon>Bacteria</taxon>
        <taxon>Pseudomonadati</taxon>
        <taxon>Pseudomonadota</taxon>
        <taxon>Gammaproteobacteria</taxon>
        <taxon>Cellvibrionales</taxon>
        <taxon>Spongiibacteraceae</taxon>
        <taxon>Spongiibacter</taxon>
    </lineage>
</organism>
<evidence type="ECO:0000256" key="1">
    <source>
        <dbReference type="ARBA" id="ARBA00004651"/>
    </source>
</evidence>
<evidence type="ECO:0000256" key="3">
    <source>
        <dbReference type="ARBA" id="ARBA00022519"/>
    </source>
</evidence>
<dbReference type="AlphaFoldDB" id="A0A7T4R3V3"/>
<reference evidence="13 14" key="1">
    <citation type="submission" date="2020-12" db="EMBL/GenBank/DDBJ databases">
        <authorList>
            <person name="Shan Y."/>
        </authorList>
    </citation>
    <scope>NUCLEOTIDE SEQUENCE [LARGE SCALE GENOMIC DNA]</scope>
    <source>
        <strain evidence="14">csc3.9</strain>
    </source>
</reference>
<proteinExistence type="inferred from homology"/>
<keyword evidence="4 12" id="KW-0812">Transmembrane</keyword>
<dbReference type="Proteomes" id="UP000596063">
    <property type="component" value="Chromosome"/>
</dbReference>
<feature type="binding site" evidence="12">
    <location>
        <position position="79"/>
    </location>
    <ligand>
        <name>Na(+)</name>
        <dbReference type="ChEBI" id="CHEBI:29101"/>
        <note>structural</note>
    </ligand>
</feature>
<evidence type="ECO:0000313" key="13">
    <source>
        <dbReference type="EMBL" id="QQD19991.1"/>
    </source>
</evidence>
<keyword evidence="14" id="KW-1185">Reference proteome</keyword>
<dbReference type="HAMAP" id="MF_00454">
    <property type="entry name" value="FluC"/>
    <property type="match status" value="1"/>
</dbReference>
<evidence type="ECO:0000256" key="11">
    <source>
        <dbReference type="ARBA" id="ARBA00035585"/>
    </source>
</evidence>
<dbReference type="GO" id="GO:0140114">
    <property type="term" value="P:cellular detoxification of fluoride"/>
    <property type="evidence" value="ECO:0007669"/>
    <property type="project" value="UniProtKB-UniRule"/>
</dbReference>
<accession>A0A7T4R3V3</accession>
<sequence>MQPLFLIALGGAGGAVARYGMARLVQTLIGPQHWPVGTFAVNLIGSFLIGAIYVVITEKTSWHPDWRYVLIVGFLGAFTTFSTFSLETVALLESGKLITAASYMLITVVTCVLGCWLGIQSIR</sequence>
<comment type="function">
    <text evidence="12">Fluoride-specific ion channel. Important for reducing fluoride concentration in the cell, thus reducing its toxicity.</text>
</comment>
<evidence type="ECO:0000256" key="5">
    <source>
        <dbReference type="ARBA" id="ARBA00022989"/>
    </source>
</evidence>
<evidence type="ECO:0000313" key="14">
    <source>
        <dbReference type="Proteomes" id="UP000596063"/>
    </source>
</evidence>
<dbReference type="GO" id="GO:0062054">
    <property type="term" value="F:fluoride channel activity"/>
    <property type="evidence" value="ECO:0007669"/>
    <property type="project" value="UniProtKB-UniRule"/>
</dbReference>
<comment type="catalytic activity">
    <reaction evidence="11">
        <text>fluoride(in) = fluoride(out)</text>
        <dbReference type="Rhea" id="RHEA:76159"/>
        <dbReference type="ChEBI" id="CHEBI:17051"/>
    </reaction>
    <physiologicalReaction direction="left-to-right" evidence="11">
        <dbReference type="Rhea" id="RHEA:76160"/>
    </physiologicalReaction>
</comment>
<evidence type="ECO:0000256" key="6">
    <source>
        <dbReference type="ARBA" id="ARBA00023053"/>
    </source>
</evidence>
<name>A0A7T4R3V3_9GAMM</name>
<gene>
    <name evidence="12 13" type="primary">crcB</name>
    <name evidence="12" type="synonym">fluC</name>
    <name evidence="13" type="ORF">I6N98_09240</name>
</gene>
<keyword evidence="3" id="KW-0997">Cell inner membrane</keyword>
<keyword evidence="8 12" id="KW-0472">Membrane</keyword>
<dbReference type="Pfam" id="PF02537">
    <property type="entry name" value="CRCB"/>
    <property type="match status" value="1"/>
</dbReference>
<comment type="subcellular location">
    <subcellularLocation>
        <location evidence="1 12">Cell membrane</location>
        <topology evidence="1 12">Multi-pass membrane protein</topology>
    </subcellularLocation>
</comment>
<dbReference type="RefSeq" id="WP_198571469.1">
    <property type="nucleotide sequence ID" value="NZ_CP066167.1"/>
</dbReference>
<evidence type="ECO:0000256" key="4">
    <source>
        <dbReference type="ARBA" id="ARBA00022692"/>
    </source>
</evidence>
<feature type="transmembrane region" description="Helical" evidence="12">
    <location>
        <begin position="98"/>
        <end position="119"/>
    </location>
</feature>
<dbReference type="NCBIfam" id="TIGR00494">
    <property type="entry name" value="crcB"/>
    <property type="match status" value="1"/>
</dbReference>
<comment type="similarity">
    <text evidence="10 12">Belongs to the fluoride channel Fluc/FEX (TC 1.A.43) family.</text>
</comment>
<dbReference type="PANTHER" id="PTHR28259">
    <property type="entry name" value="FLUORIDE EXPORT PROTEIN 1-RELATED"/>
    <property type="match status" value="1"/>
</dbReference>
<keyword evidence="12" id="KW-0479">Metal-binding</keyword>
<keyword evidence="7 12" id="KW-0406">Ion transport</keyword>
<dbReference type="EMBL" id="CP066167">
    <property type="protein sequence ID" value="QQD19991.1"/>
    <property type="molecule type" value="Genomic_DNA"/>
</dbReference>
<dbReference type="KEGG" id="snan:I6N98_09240"/>
<keyword evidence="5 12" id="KW-1133">Transmembrane helix</keyword>
<keyword evidence="6 12" id="KW-0915">Sodium</keyword>
<comment type="activity regulation">
    <text evidence="12">Na(+) is not transported, but it plays an essential structural role and its presence is essential for fluoride channel function.</text>
</comment>
<evidence type="ECO:0000256" key="12">
    <source>
        <dbReference type="HAMAP-Rule" id="MF_00454"/>
    </source>
</evidence>
<dbReference type="GO" id="GO:0046872">
    <property type="term" value="F:metal ion binding"/>
    <property type="evidence" value="ECO:0007669"/>
    <property type="project" value="UniProtKB-KW"/>
</dbReference>
<dbReference type="InterPro" id="IPR003691">
    <property type="entry name" value="FluC"/>
</dbReference>
<evidence type="ECO:0000256" key="10">
    <source>
        <dbReference type="ARBA" id="ARBA00035120"/>
    </source>
</evidence>
<keyword evidence="12" id="KW-0813">Transport</keyword>
<protein>
    <recommendedName>
        <fullName evidence="12">Fluoride-specific ion channel FluC</fullName>
    </recommendedName>
</protein>
<dbReference type="GO" id="GO:0005886">
    <property type="term" value="C:plasma membrane"/>
    <property type="evidence" value="ECO:0007669"/>
    <property type="project" value="UniProtKB-SubCell"/>
</dbReference>
<keyword evidence="2 12" id="KW-1003">Cell membrane</keyword>
<evidence type="ECO:0000256" key="2">
    <source>
        <dbReference type="ARBA" id="ARBA00022475"/>
    </source>
</evidence>
<evidence type="ECO:0000256" key="9">
    <source>
        <dbReference type="ARBA" id="ARBA00023303"/>
    </source>
</evidence>
<feature type="binding site" evidence="12">
    <location>
        <position position="76"/>
    </location>
    <ligand>
        <name>Na(+)</name>
        <dbReference type="ChEBI" id="CHEBI:29101"/>
        <note>structural</note>
    </ligand>
</feature>
<keyword evidence="9 12" id="KW-0407">Ion channel</keyword>
<evidence type="ECO:0000256" key="7">
    <source>
        <dbReference type="ARBA" id="ARBA00023065"/>
    </source>
</evidence>
<evidence type="ECO:0000256" key="8">
    <source>
        <dbReference type="ARBA" id="ARBA00023136"/>
    </source>
</evidence>
<dbReference type="PANTHER" id="PTHR28259:SF1">
    <property type="entry name" value="FLUORIDE EXPORT PROTEIN 1-RELATED"/>
    <property type="match status" value="1"/>
</dbReference>